<comment type="cofactor">
    <cofactor evidence="6">
        <name>(R)-lipoate</name>
        <dbReference type="ChEBI" id="CHEBI:83088"/>
    </cofactor>
    <text evidence="6">Binds 1 lipoyl cofactor covalently.</text>
</comment>
<protein>
    <recommendedName>
        <fullName evidence="6">Acetyltransferase component of pyruvate dehydrogenase complex</fullName>
        <ecNumber evidence="6">2.3.1.12</ecNumber>
    </recommendedName>
</protein>
<dbReference type="Pfam" id="PF02817">
    <property type="entry name" value="E3_binding"/>
    <property type="match status" value="1"/>
</dbReference>
<dbReference type="InterPro" id="IPR011053">
    <property type="entry name" value="Single_hybrid_motif"/>
</dbReference>
<dbReference type="InterPro" id="IPR045257">
    <property type="entry name" value="E2/Pdx1"/>
</dbReference>
<dbReference type="FunFam" id="2.40.50.100:FF:000010">
    <property type="entry name" value="Acetyltransferase component of pyruvate dehydrogenase complex"/>
    <property type="match status" value="1"/>
</dbReference>
<dbReference type="Pfam" id="PF00198">
    <property type="entry name" value="2-oxoacid_dh"/>
    <property type="match status" value="1"/>
</dbReference>
<keyword evidence="4" id="KW-0809">Transit peptide</keyword>
<dbReference type="PROSITE" id="PS51826">
    <property type="entry name" value="PSBD"/>
    <property type="match status" value="1"/>
</dbReference>
<dbReference type="Gene3D" id="3.30.559.10">
    <property type="entry name" value="Chloramphenicol acetyltransferase-like domain"/>
    <property type="match status" value="1"/>
</dbReference>
<dbReference type="GO" id="GO:0005739">
    <property type="term" value="C:mitochondrion"/>
    <property type="evidence" value="ECO:0007669"/>
    <property type="project" value="UniProtKB-SubCell"/>
</dbReference>
<dbReference type="InterPro" id="IPR036625">
    <property type="entry name" value="E3-bd_dom_sf"/>
</dbReference>
<dbReference type="PANTHER" id="PTHR23151:SF90">
    <property type="entry name" value="DIHYDROLIPOYLLYSINE-RESIDUE ACETYLTRANSFERASE COMPONENT OF PYRUVATE DEHYDROGENASE COMPLEX, MITOCHONDRIAL-RELATED"/>
    <property type="match status" value="1"/>
</dbReference>
<dbReference type="SUPFAM" id="SSF52777">
    <property type="entry name" value="CoA-dependent acyltransferases"/>
    <property type="match status" value="1"/>
</dbReference>
<evidence type="ECO:0000256" key="1">
    <source>
        <dbReference type="ARBA" id="ARBA00007317"/>
    </source>
</evidence>
<comment type="caution">
    <text evidence="10">The sequence shown here is derived from an EMBL/GenBank/DDBJ whole genome shotgun (WGS) entry which is preliminary data.</text>
</comment>
<dbReference type="Gene3D" id="4.10.320.10">
    <property type="entry name" value="E3-binding domain"/>
    <property type="match status" value="1"/>
</dbReference>
<gene>
    <name evidence="10" type="ORF">MN116_008523</name>
</gene>
<evidence type="ECO:0000256" key="4">
    <source>
        <dbReference type="ARBA" id="ARBA00022946"/>
    </source>
</evidence>
<dbReference type="PANTHER" id="PTHR23151">
    <property type="entry name" value="DIHYDROLIPOAMIDE ACETYL/SUCCINYL-TRANSFERASE-RELATED"/>
    <property type="match status" value="1"/>
</dbReference>
<dbReference type="GO" id="GO:0045254">
    <property type="term" value="C:pyruvate dehydrogenase complex"/>
    <property type="evidence" value="ECO:0007669"/>
    <property type="project" value="UniProtKB-UniRule"/>
</dbReference>
<feature type="domain" description="Lipoyl-binding" evidence="8">
    <location>
        <begin position="100"/>
        <end position="176"/>
    </location>
</feature>
<dbReference type="InterPro" id="IPR001078">
    <property type="entry name" value="2-oxoacid_DH_actylTfrase"/>
</dbReference>
<keyword evidence="5 6" id="KW-0012">Acyltransferase</keyword>
<dbReference type="AlphaFoldDB" id="A0AAE1Z6V9"/>
<feature type="domain" description="Peripheral subunit-binding (PSBD)" evidence="9">
    <location>
        <begin position="242"/>
        <end position="279"/>
    </location>
</feature>
<reference evidence="10" key="2">
    <citation type="journal article" date="2023" name="Infect Dis Poverty">
        <title>Chromosome-scale genome of the human blood fluke Schistosoma mekongi and its implications for public health.</title>
        <authorList>
            <person name="Zhou M."/>
            <person name="Xu L."/>
            <person name="Xu D."/>
            <person name="Chen W."/>
            <person name="Khan J."/>
            <person name="Hu Y."/>
            <person name="Huang H."/>
            <person name="Wei H."/>
            <person name="Zhang Y."/>
            <person name="Chusongsang P."/>
            <person name="Tanasarnprasert K."/>
            <person name="Hu X."/>
            <person name="Limpanont Y."/>
            <person name="Lv Z."/>
        </authorList>
    </citation>
    <scope>NUCLEOTIDE SEQUENCE</scope>
    <source>
        <strain evidence="10">LV_2022a</strain>
    </source>
</reference>
<keyword evidence="3 6" id="KW-0450">Lipoyl</keyword>
<evidence type="ECO:0000313" key="11">
    <source>
        <dbReference type="Proteomes" id="UP001292079"/>
    </source>
</evidence>
<evidence type="ECO:0000256" key="5">
    <source>
        <dbReference type="ARBA" id="ARBA00023315"/>
    </source>
</evidence>
<evidence type="ECO:0000256" key="3">
    <source>
        <dbReference type="ARBA" id="ARBA00022823"/>
    </source>
</evidence>
<comment type="similarity">
    <text evidence="1 6">Belongs to the 2-oxoacid dehydrogenase family.</text>
</comment>
<dbReference type="PROSITE" id="PS50968">
    <property type="entry name" value="BIOTINYL_LIPOYL"/>
    <property type="match status" value="1"/>
</dbReference>
<dbReference type="EC" id="2.3.1.12" evidence="6"/>
<comment type="subcellular location">
    <subcellularLocation>
        <location evidence="6">Mitochondrion</location>
    </subcellularLocation>
</comment>
<keyword evidence="11" id="KW-1185">Reference proteome</keyword>
<accession>A0AAE1Z6V9</accession>
<dbReference type="FunFam" id="3.30.559.10:FF:000003">
    <property type="entry name" value="Acetyltransferase component of pyruvate dehydrogenase complex"/>
    <property type="match status" value="1"/>
</dbReference>
<dbReference type="EMBL" id="JALJAT010000008">
    <property type="protein sequence ID" value="KAK4467914.1"/>
    <property type="molecule type" value="Genomic_DNA"/>
</dbReference>
<dbReference type="InterPro" id="IPR006257">
    <property type="entry name" value="LAT1"/>
</dbReference>
<keyword evidence="2 6" id="KW-0808">Transferase</keyword>
<dbReference type="GO" id="GO:0004742">
    <property type="term" value="F:dihydrolipoyllysine-residue acetyltransferase activity"/>
    <property type="evidence" value="ECO:0007669"/>
    <property type="project" value="UniProtKB-UniRule"/>
</dbReference>
<sequence length="535" mass="57782">MSDKKITNIVLQCTKCEICSVAWTVPRTLTFCQPGMAFRAGKPLMGLRSFYRPSACFLSGKRQVMPTATNRSSTYRRSVILANNDWLFLSFKRFMSYPSHVVVKLPNLSPTMETGTVVSWAKNEGDEVSEGDLLAEIETDKATMSFDASESGYLAKILAPAGSKDIPVGTALCIIVQDESAVPAFKDYVVESTKEVATPKIKEVAKPQTISAATAPSPEPIPVTPTPTTPTSKTPTCGERIVASPYARRLAAEKGLDLSQIVGTGMDGMIRSVDLSSAPTSVKATTMATGPVLASGKFEDISVSNMRSVIAKRLVQSKQTIPHYYLTMDIQLDEILEVRSKINANLSSLIDPKSNEPVLKISLNDILIKAASLACLKVPECNSSWQGDFIRQYHNVDVSVAVAIPAGLITPIIFSADTKGLVQINKEMRLLVSKAKQNKLQPQEYQGGTFSISNLGMFGISNFSAVINPPQSCILAVGSSRQKILPDNNNPAGFKKATILSVTLSCDHRVVDGAVGATWLGEFKNILENPALMLI</sequence>
<feature type="compositionally biased region" description="Pro residues" evidence="7">
    <location>
        <begin position="217"/>
        <end position="228"/>
    </location>
</feature>
<evidence type="ECO:0000259" key="9">
    <source>
        <dbReference type="PROSITE" id="PS51826"/>
    </source>
</evidence>
<name>A0AAE1Z6V9_SCHME</name>
<comment type="function">
    <text evidence="6">The pyruvate dehydrogenase complex catalyzes the overall conversion of pyruvate to acetyl-CoA and CO(2).</text>
</comment>
<evidence type="ECO:0000313" key="10">
    <source>
        <dbReference type="EMBL" id="KAK4467914.1"/>
    </source>
</evidence>
<dbReference type="CDD" id="cd06849">
    <property type="entry name" value="lipoyl_domain"/>
    <property type="match status" value="1"/>
</dbReference>
<dbReference type="Gene3D" id="2.40.50.100">
    <property type="match status" value="1"/>
</dbReference>
<evidence type="ECO:0000256" key="7">
    <source>
        <dbReference type="SAM" id="MobiDB-lite"/>
    </source>
</evidence>
<dbReference type="NCBIfam" id="TIGR01349">
    <property type="entry name" value="PDHac_trf_mito"/>
    <property type="match status" value="1"/>
</dbReference>
<evidence type="ECO:0000256" key="6">
    <source>
        <dbReference type="RuleBase" id="RU361137"/>
    </source>
</evidence>
<dbReference type="InterPro" id="IPR003016">
    <property type="entry name" value="2-oxoA_DH_lipoyl-BS"/>
</dbReference>
<dbReference type="InterPro" id="IPR004167">
    <property type="entry name" value="PSBD"/>
</dbReference>
<evidence type="ECO:0000259" key="8">
    <source>
        <dbReference type="PROSITE" id="PS50968"/>
    </source>
</evidence>
<feature type="region of interest" description="Disordered" evidence="7">
    <location>
        <begin position="207"/>
        <end position="238"/>
    </location>
</feature>
<dbReference type="Proteomes" id="UP001292079">
    <property type="component" value="Unassembled WGS sequence"/>
</dbReference>
<organism evidence="10 11">
    <name type="scientific">Schistosoma mekongi</name>
    <name type="common">Parasitic worm</name>
    <dbReference type="NCBI Taxonomy" id="38744"/>
    <lineage>
        <taxon>Eukaryota</taxon>
        <taxon>Metazoa</taxon>
        <taxon>Spiralia</taxon>
        <taxon>Lophotrochozoa</taxon>
        <taxon>Platyhelminthes</taxon>
        <taxon>Trematoda</taxon>
        <taxon>Digenea</taxon>
        <taxon>Strigeidida</taxon>
        <taxon>Schistosomatoidea</taxon>
        <taxon>Schistosomatidae</taxon>
        <taxon>Schistosoma</taxon>
    </lineage>
</organism>
<dbReference type="GO" id="GO:0006086">
    <property type="term" value="P:pyruvate decarboxylation to acetyl-CoA"/>
    <property type="evidence" value="ECO:0007669"/>
    <property type="project" value="InterPro"/>
</dbReference>
<dbReference type="SUPFAM" id="SSF47005">
    <property type="entry name" value="Peripheral subunit-binding domain of 2-oxo acid dehydrogenase complex"/>
    <property type="match status" value="1"/>
</dbReference>
<dbReference type="Pfam" id="PF00364">
    <property type="entry name" value="Biotin_lipoyl"/>
    <property type="match status" value="1"/>
</dbReference>
<reference evidence="10" key="1">
    <citation type="submission" date="2022-04" db="EMBL/GenBank/DDBJ databases">
        <authorList>
            <person name="Xu L."/>
            <person name="Lv Z."/>
        </authorList>
    </citation>
    <scope>NUCLEOTIDE SEQUENCE</scope>
    <source>
        <strain evidence="10">LV_2022a</strain>
    </source>
</reference>
<dbReference type="SUPFAM" id="SSF51230">
    <property type="entry name" value="Single hybrid motif"/>
    <property type="match status" value="1"/>
</dbReference>
<evidence type="ECO:0000256" key="2">
    <source>
        <dbReference type="ARBA" id="ARBA00022679"/>
    </source>
</evidence>
<proteinExistence type="inferred from homology"/>
<dbReference type="InterPro" id="IPR023213">
    <property type="entry name" value="CAT-like_dom_sf"/>
</dbReference>
<comment type="catalytic activity">
    <reaction evidence="6">
        <text>N(6)-[(R)-dihydrolipoyl]-L-lysyl-[protein] + acetyl-CoA = N(6)-[(R)-S(8)-acetyldihydrolipoyl]-L-lysyl-[protein] + CoA</text>
        <dbReference type="Rhea" id="RHEA:17017"/>
        <dbReference type="Rhea" id="RHEA-COMP:10475"/>
        <dbReference type="Rhea" id="RHEA-COMP:10478"/>
        <dbReference type="ChEBI" id="CHEBI:57287"/>
        <dbReference type="ChEBI" id="CHEBI:57288"/>
        <dbReference type="ChEBI" id="CHEBI:83100"/>
        <dbReference type="ChEBI" id="CHEBI:83111"/>
        <dbReference type="EC" id="2.3.1.12"/>
    </reaction>
</comment>
<dbReference type="PROSITE" id="PS00189">
    <property type="entry name" value="LIPOYL"/>
    <property type="match status" value="1"/>
</dbReference>
<dbReference type="InterPro" id="IPR000089">
    <property type="entry name" value="Biotin_lipoyl"/>
</dbReference>